<protein>
    <submittedName>
        <fullName evidence="10">Ig-like domain-containing protein</fullName>
    </submittedName>
</protein>
<feature type="signal peptide" evidence="8">
    <location>
        <begin position="1"/>
        <end position="26"/>
    </location>
</feature>
<keyword evidence="4 7" id="KW-0573">Peptidoglycan synthesis</keyword>
<keyword evidence="2" id="KW-0808">Transferase</keyword>
<evidence type="ECO:0000256" key="5">
    <source>
        <dbReference type="ARBA" id="ARBA00023315"/>
    </source>
</evidence>
<dbReference type="PROSITE" id="PS51257">
    <property type="entry name" value="PROKAR_LIPOPROTEIN"/>
    <property type="match status" value="1"/>
</dbReference>
<dbReference type="PANTHER" id="PTHR30582">
    <property type="entry name" value="L,D-TRANSPEPTIDASE"/>
    <property type="match status" value="1"/>
</dbReference>
<dbReference type="RefSeq" id="WP_386414547.1">
    <property type="nucleotide sequence ID" value="NZ_JBHSZO010000017.1"/>
</dbReference>
<evidence type="ECO:0000256" key="8">
    <source>
        <dbReference type="SAM" id="SignalP"/>
    </source>
</evidence>
<dbReference type="CDD" id="cd16913">
    <property type="entry name" value="YkuD_like"/>
    <property type="match status" value="1"/>
</dbReference>
<feature type="domain" description="L,D-TPase catalytic" evidence="9">
    <location>
        <begin position="233"/>
        <end position="363"/>
    </location>
</feature>
<feature type="active site" description="Proton donor/acceptor" evidence="7">
    <location>
        <position position="313"/>
    </location>
</feature>
<dbReference type="PANTHER" id="PTHR30582:SF2">
    <property type="entry name" value="L,D-TRANSPEPTIDASE YCIB-RELATED"/>
    <property type="match status" value="1"/>
</dbReference>
<evidence type="ECO:0000256" key="7">
    <source>
        <dbReference type="PROSITE-ProRule" id="PRU01373"/>
    </source>
</evidence>
<dbReference type="Gene3D" id="2.60.40.3780">
    <property type="match status" value="1"/>
</dbReference>
<evidence type="ECO:0000313" key="10">
    <source>
        <dbReference type="EMBL" id="MFC7219036.1"/>
    </source>
</evidence>
<evidence type="ECO:0000313" key="11">
    <source>
        <dbReference type="Proteomes" id="UP001596413"/>
    </source>
</evidence>
<dbReference type="Gene3D" id="2.40.440.10">
    <property type="entry name" value="L,D-transpeptidase catalytic domain-like"/>
    <property type="match status" value="1"/>
</dbReference>
<proteinExistence type="predicted"/>
<sequence length="394" mass="41876">MRRGSGRRRRASIIALLGSLLGLGGAGCTGGGDGQEIRVTPGAGAVNVREDARLRVAVLDGRLERVRVVRTADGESTPVAGAIAGDGLSWRPSAGRLAVASSYTVHAVALDGHGRRHSRQTTFSTRAPAGRFVAHFSPEHRSTAGVGTIVSLVFSRPVADRAAVERAVTVTARPPVEVAAHWFGDGRLDLRPRAFWRPGTAVTVALRLKGVHGGGGYYGIQDKKLEFTIGRSVISTVDARAKTIEVRRDGRLLRTLPVSAGAAATPTYSGYMVVMERLRTTRMNGQTVGFAGEYDISDVPHAVRLTRSGTFLHGNYWTPRSAFGSVNASHGCVGLPDEKGGSPASPAGWFFRNTLPGDLVRVVNSPQKTVGSDNGYGGWNLPWPRWRAGSALRS</sequence>
<dbReference type="EMBL" id="JBHSZO010000017">
    <property type="protein sequence ID" value="MFC7219036.1"/>
    <property type="molecule type" value="Genomic_DNA"/>
</dbReference>
<dbReference type="InterPro" id="IPR005490">
    <property type="entry name" value="LD_TPept_cat_dom"/>
</dbReference>
<evidence type="ECO:0000256" key="1">
    <source>
        <dbReference type="ARBA" id="ARBA00004752"/>
    </source>
</evidence>
<organism evidence="10 11">
    <name type="scientific">Streptomyces polyrhachis</name>
    <dbReference type="NCBI Taxonomy" id="1282885"/>
    <lineage>
        <taxon>Bacteria</taxon>
        <taxon>Bacillati</taxon>
        <taxon>Actinomycetota</taxon>
        <taxon>Actinomycetes</taxon>
        <taxon>Kitasatosporales</taxon>
        <taxon>Streptomycetaceae</taxon>
        <taxon>Streptomyces</taxon>
    </lineage>
</organism>
<keyword evidence="8" id="KW-0732">Signal</keyword>
<name>A0ABW2GIQ0_9ACTN</name>
<evidence type="ECO:0000256" key="6">
    <source>
        <dbReference type="ARBA" id="ARBA00023316"/>
    </source>
</evidence>
<feature type="active site" description="Nucleophile" evidence="7">
    <location>
        <position position="332"/>
    </location>
</feature>
<feature type="chain" id="PRO_5045142783" evidence="8">
    <location>
        <begin position="27"/>
        <end position="394"/>
    </location>
</feature>
<keyword evidence="6 7" id="KW-0961">Cell wall biogenesis/degradation</keyword>
<dbReference type="Proteomes" id="UP001596413">
    <property type="component" value="Unassembled WGS sequence"/>
</dbReference>
<evidence type="ECO:0000256" key="3">
    <source>
        <dbReference type="ARBA" id="ARBA00022960"/>
    </source>
</evidence>
<gene>
    <name evidence="10" type="ORF">ACFQLX_12800</name>
</gene>
<comment type="caution">
    <text evidence="10">The sequence shown here is derived from an EMBL/GenBank/DDBJ whole genome shotgun (WGS) entry which is preliminary data.</text>
</comment>
<evidence type="ECO:0000259" key="9">
    <source>
        <dbReference type="PROSITE" id="PS52029"/>
    </source>
</evidence>
<reference evidence="11" key="1">
    <citation type="journal article" date="2019" name="Int. J. Syst. Evol. Microbiol.">
        <title>The Global Catalogue of Microorganisms (GCM) 10K type strain sequencing project: providing services to taxonomists for standard genome sequencing and annotation.</title>
        <authorList>
            <consortium name="The Broad Institute Genomics Platform"/>
            <consortium name="The Broad Institute Genome Sequencing Center for Infectious Disease"/>
            <person name="Wu L."/>
            <person name="Ma J."/>
        </authorList>
    </citation>
    <scope>NUCLEOTIDE SEQUENCE [LARGE SCALE GENOMIC DNA]</scope>
    <source>
        <strain evidence="11">CGMCC 1.13681</strain>
    </source>
</reference>
<evidence type="ECO:0000256" key="2">
    <source>
        <dbReference type="ARBA" id="ARBA00022679"/>
    </source>
</evidence>
<dbReference type="Pfam" id="PF17964">
    <property type="entry name" value="Big_10"/>
    <property type="match status" value="1"/>
</dbReference>
<dbReference type="Pfam" id="PF03734">
    <property type="entry name" value="YkuD"/>
    <property type="match status" value="1"/>
</dbReference>
<keyword evidence="5" id="KW-0012">Acyltransferase</keyword>
<dbReference type="Gene3D" id="2.60.40.3710">
    <property type="match status" value="1"/>
</dbReference>
<dbReference type="InterPro" id="IPR041280">
    <property type="entry name" value="Big_10"/>
</dbReference>
<dbReference type="InterPro" id="IPR038063">
    <property type="entry name" value="Transpep_catalytic_dom"/>
</dbReference>
<evidence type="ECO:0000256" key="4">
    <source>
        <dbReference type="ARBA" id="ARBA00022984"/>
    </source>
</evidence>
<comment type="pathway">
    <text evidence="1 7">Cell wall biogenesis; peptidoglycan biosynthesis.</text>
</comment>
<dbReference type="SUPFAM" id="SSF141523">
    <property type="entry name" value="L,D-transpeptidase catalytic domain-like"/>
    <property type="match status" value="1"/>
</dbReference>
<dbReference type="PROSITE" id="PS52029">
    <property type="entry name" value="LD_TPASE"/>
    <property type="match status" value="1"/>
</dbReference>
<dbReference type="InterPro" id="IPR050979">
    <property type="entry name" value="LD-transpeptidase"/>
</dbReference>
<keyword evidence="11" id="KW-1185">Reference proteome</keyword>
<accession>A0ABW2GIQ0</accession>
<keyword evidence="3 7" id="KW-0133">Cell shape</keyword>